<dbReference type="AlphaFoldDB" id="A0A9D5X1A8"/>
<accession>A0A9D5X1A8</accession>
<name>A0A9D5X1A8_9BACT</name>
<dbReference type="EMBL" id="JABZTM010000109">
    <property type="protein sequence ID" value="MBF1447507.1"/>
    <property type="molecule type" value="Genomic_DNA"/>
</dbReference>
<dbReference type="RefSeq" id="WP_278490950.1">
    <property type="nucleotide sequence ID" value="NZ_CAJZDG010000004.1"/>
</dbReference>
<gene>
    <name evidence="1" type="ORF">HXN55_09020</name>
</gene>
<proteinExistence type="predicted"/>
<organism evidence="1 2">
    <name type="scientific">Prevotella nigrescens</name>
    <dbReference type="NCBI Taxonomy" id="28133"/>
    <lineage>
        <taxon>Bacteria</taxon>
        <taxon>Pseudomonadati</taxon>
        <taxon>Bacteroidota</taxon>
        <taxon>Bacteroidia</taxon>
        <taxon>Bacteroidales</taxon>
        <taxon>Prevotellaceae</taxon>
        <taxon>Prevotella</taxon>
    </lineage>
</organism>
<comment type="caution">
    <text evidence="1">The sequence shown here is derived from an EMBL/GenBank/DDBJ whole genome shotgun (WGS) entry which is preliminary data.</text>
</comment>
<evidence type="ECO:0000313" key="2">
    <source>
        <dbReference type="Proteomes" id="UP000787419"/>
    </source>
</evidence>
<evidence type="ECO:0000313" key="1">
    <source>
        <dbReference type="EMBL" id="MBF1447507.1"/>
    </source>
</evidence>
<dbReference type="Proteomes" id="UP000787419">
    <property type="component" value="Unassembled WGS sequence"/>
</dbReference>
<reference evidence="1" key="1">
    <citation type="submission" date="2020-04" db="EMBL/GenBank/DDBJ databases">
        <title>Deep metagenomics examines the oral microbiome during advanced dental caries in children, revealing novel taxa and co-occurrences with host molecules.</title>
        <authorList>
            <person name="Baker J.L."/>
            <person name="Morton J.T."/>
            <person name="Dinis M."/>
            <person name="Alvarez R."/>
            <person name="Tran N.C."/>
            <person name="Knight R."/>
            <person name="Edlund A."/>
        </authorList>
    </citation>
    <scope>NUCLEOTIDE SEQUENCE</scope>
    <source>
        <strain evidence="1">JCVI_32_bin.50</strain>
    </source>
</reference>
<protein>
    <submittedName>
        <fullName evidence="1">Uncharacterized protein</fullName>
    </submittedName>
</protein>
<sequence length="243" mass="27658">METDDKYQPLLYYIVFGSDASELVVSRTKHHVDTIPQGLEIEQLNRQEHGERMDWLLNGTIEKVLRQHDATLYDTCKDTDCWTILRGRIATDGGSDYLRNTIGLVQALIEQGGIGVFDLLTLDLQPASKWSARYFEKETDPQTHVVVLKSDNEDGSVWLHTRGMIKFGRPDFSVLQLAPSQVNDAKQALDQLIFHSGKGAEMSKKLRLHTANGKTIDAQLRLVPDFDNFDFNNAYYETELKLQ</sequence>